<evidence type="ECO:0000256" key="8">
    <source>
        <dbReference type="ARBA" id="ARBA00063644"/>
    </source>
</evidence>
<dbReference type="GO" id="GO:0006261">
    <property type="term" value="P:DNA-templated DNA replication"/>
    <property type="evidence" value="ECO:0007669"/>
    <property type="project" value="UniProtKB-UniRule"/>
</dbReference>
<evidence type="ECO:0000259" key="12">
    <source>
        <dbReference type="PROSITE" id="PS52040"/>
    </source>
</evidence>
<evidence type="ECO:0000256" key="3">
    <source>
        <dbReference type="ARBA" id="ARBA00022741"/>
    </source>
</evidence>
<keyword evidence="3 9" id="KW-0547">Nucleotide-binding</keyword>
<comment type="subcellular location">
    <subcellularLocation>
        <location evidence="9">Cytoplasm</location>
    </subcellularLocation>
</comment>
<dbReference type="GO" id="GO:0009330">
    <property type="term" value="C:DNA topoisomerase type II (double strand cut, ATP-hydrolyzing) complex"/>
    <property type="evidence" value="ECO:0007669"/>
    <property type="project" value="TreeGrafter"/>
</dbReference>
<evidence type="ECO:0000256" key="9">
    <source>
        <dbReference type="HAMAP-Rule" id="MF_01897"/>
    </source>
</evidence>
<comment type="miscellaneous">
    <text evidence="9">Few gyrases are as efficient as E.coli at forming negative supercoils. Not all organisms have 2 type II topoisomerases; in organisms with a single type II topoisomerase this enzyme also has to decatenate newly replicated chromosomes.</text>
</comment>
<organism evidence="13 14">
    <name type="scientific">candidate division WWE3 bacterium CG23_combo_of_CG06-09_8_20_14_all_40_14</name>
    <dbReference type="NCBI Taxonomy" id="1975095"/>
    <lineage>
        <taxon>Bacteria</taxon>
        <taxon>Katanobacteria</taxon>
    </lineage>
</organism>
<feature type="coiled-coil region" evidence="11">
    <location>
        <begin position="457"/>
        <end position="498"/>
    </location>
</feature>
<dbReference type="InterPro" id="IPR013757">
    <property type="entry name" value="Topo_IIA_A_a_sf"/>
</dbReference>
<dbReference type="InterPro" id="IPR013758">
    <property type="entry name" value="Topo_IIA_A/C_ab"/>
</dbReference>
<comment type="subunit">
    <text evidence="8">Heterotetramer composed of ParC and ParE.</text>
</comment>
<dbReference type="PROSITE" id="PS52040">
    <property type="entry name" value="TOPO_IIA"/>
    <property type="match status" value="1"/>
</dbReference>
<dbReference type="HAMAP" id="MF_01897">
    <property type="entry name" value="GyrA"/>
    <property type="match status" value="1"/>
</dbReference>
<dbReference type="NCBIfam" id="NF004043">
    <property type="entry name" value="PRK05560.1"/>
    <property type="match status" value="1"/>
</dbReference>
<dbReference type="PANTHER" id="PTHR43493:SF5">
    <property type="entry name" value="DNA GYRASE SUBUNIT A, CHLOROPLASTIC_MITOCHONDRIAL"/>
    <property type="match status" value="1"/>
</dbReference>
<comment type="function">
    <text evidence="9">A type II topoisomerase that negatively supercoils closed circular double-stranded (ds) DNA in an ATP-dependent manner to modulate DNA topology and maintain chromosomes in an underwound state. Negative supercoiling favors strand separation, and DNA replication, transcription, recombination and repair, all of which involve strand separation. Also able to catalyze the interconversion of other topological isomers of dsDNA rings, including catenanes and knotted rings. Type II topoisomerases break and join 2 DNA strands simultaneously in an ATP-dependent manner.</text>
</comment>
<feature type="active site" description="O-(5'-phospho-DNA)-tyrosine intermediate" evidence="9 10">
    <location>
        <position position="134"/>
    </location>
</feature>
<dbReference type="GO" id="GO:0034335">
    <property type="term" value="F:DNA negative supercoiling activity"/>
    <property type="evidence" value="ECO:0007669"/>
    <property type="project" value="UniProtKB-ARBA"/>
</dbReference>
<comment type="caution">
    <text evidence="13">The sequence shown here is derived from an EMBL/GenBank/DDBJ whole genome shotgun (WGS) entry which is preliminary data.</text>
</comment>
<feature type="short sequence motif" description="GyrA-box" evidence="9">
    <location>
        <begin position="547"/>
        <end position="553"/>
    </location>
</feature>
<keyword evidence="7 9" id="KW-0413">Isomerase</keyword>
<evidence type="ECO:0000256" key="2">
    <source>
        <dbReference type="ARBA" id="ARBA00008263"/>
    </source>
</evidence>
<keyword evidence="5 9" id="KW-0799">Topoisomerase</keyword>
<dbReference type="NCBIfam" id="TIGR01063">
    <property type="entry name" value="gyrA"/>
    <property type="match status" value="1"/>
</dbReference>
<comment type="catalytic activity">
    <reaction evidence="1 9 10">
        <text>ATP-dependent breakage, passage and rejoining of double-stranded DNA.</text>
        <dbReference type="EC" id="5.6.2.2"/>
    </reaction>
</comment>
<dbReference type="GO" id="GO:0005524">
    <property type="term" value="F:ATP binding"/>
    <property type="evidence" value="ECO:0007669"/>
    <property type="project" value="UniProtKB-UniRule"/>
</dbReference>
<name>A0A2G9XCG6_UNCKA</name>
<evidence type="ECO:0000256" key="5">
    <source>
        <dbReference type="ARBA" id="ARBA00023029"/>
    </source>
</evidence>
<keyword evidence="11" id="KW-0175">Coiled coil</keyword>
<dbReference type="EMBL" id="PCQY01000018">
    <property type="protein sequence ID" value="PIP04627.1"/>
    <property type="molecule type" value="Genomic_DNA"/>
</dbReference>
<keyword evidence="9" id="KW-0963">Cytoplasm</keyword>
<reference evidence="13 14" key="1">
    <citation type="submission" date="2017-09" db="EMBL/GenBank/DDBJ databases">
        <title>Depth-based differentiation of microbial function through sediment-hosted aquifers and enrichment of novel symbionts in the deep terrestrial subsurface.</title>
        <authorList>
            <person name="Probst A.J."/>
            <person name="Ladd B."/>
            <person name="Jarett J.K."/>
            <person name="Geller-Mcgrath D.E."/>
            <person name="Sieber C.M."/>
            <person name="Emerson J.B."/>
            <person name="Anantharaman K."/>
            <person name="Thomas B.C."/>
            <person name="Malmstrom R."/>
            <person name="Stieglmeier M."/>
            <person name="Klingl A."/>
            <person name="Woyke T."/>
            <person name="Ryan C.M."/>
            <person name="Banfield J.F."/>
        </authorList>
    </citation>
    <scope>NUCLEOTIDE SEQUENCE [LARGE SCALE GENOMIC DNA]</scope>
    <source>
        <strain evidence="13">CG23_combo_of_CG06-09_8_20_14_all_40_14</strain>
    </source>
</reference>
<dbReference type="PANTHER" id="PTHR43493">
    <property type="entry name" value="DNA GYRASE/TOPOISOMERASE SUBUNIT A"/>
    <property type="match status" value="1"/>
</dbReference>
<evidence type="ECO:0000313" key="14">
    <source>
        <dbReference type="Proteomes" id="UP000231388"/>
    </source>
</evidence>
<dbReference type="Gene3D" id="3.90.199.10">
    <property type="entry name" value="Topoisomerase II, domain 5"/>
    <property type="match status" value="1"/>
</dbReference>
<dbReference type="CDD" id="cd00187">
    <property type="entry name" value="TOP4c"/>
    <property type="match status" value="1"/>
</dbReference>
<dbReference type="GO" id="GO:0003677">
    <property type="term" value="F:DNA binding"/>
    <property type="evidence" value="ECO:0007669"/>
    <property type="project" value="UniProtKB-UniRule"/>
</dbReference>
<evidence type="ECO:0000313" key="13">
    <source>
        <dbReference type="EMBL" id="PIP04627.1"/>
    </source>
</evidence>
<dbReference type="SMART" id="SM00434">
    <property type="entry name" value="TOP4c"/>
    <property type="match status" value="1"/>
</dbReference>
<comment type="similarity">
    <text evidence="2 9">Belongs to the type II topoisomerase GyrA/ParC subunit family.</text>
</comment>
<keyword evidence="6 9" id="KW-0238">DNA-binding</keyword>
<dbReference type="InterPro" id="IPR013760">
    <property type="entry name" value="Topo_IIA-like_dom_sf"/>
</dbReference>
<dbReference type="Pfam" id="PF03989">
    <property type="entry name" value="DNA_gyraseA_C"/>
    <property type="match status" value="6"/>
</dbReference>
<dbReference type="NCBIfam" id="NF004044">
    <property type="entry name" value="PRK05561.1"/>
    <property type="match status" value="1"/>
</dbReference>
<dbReference type="Gene3D" id="2.120.10.90">
    <property type="entry name" value="DNA gyrase/topoisomerase IV, subunit A, C-terminal"/>
    <property type="match status" value="1"/>
</dbReference>
<dbReference type="GO" id="GO:0006265">
    <property type="term" value="P:DNA topological change"/>
    <property type="evidence" value="ECO:0007669"/>
    <property type="project" value="UniProtKB-UniRule"/>
</dbReference>
<dbReference type="FunFam" id="3.30.1360.40:FF:000002">
    <property type="entry name" value="DNA gyrase subunit A"/>
    <property type="match status" value="1"/>
</dbReference>
<keyword evidence="4 9" id="KW-0067">ATP-binding</keyword>
<dbReference type="EC" id="5.6.2.2" evidence="9"/>
<protein>
    <recommendedName>
        <fullName evidence="9">DNA gyrase subunit A</fullName>
        <ecNumber evidence="9">5.6.2.2</ecNumber>
    </recommendedName>
</protein>
<dbReference type="Pfam" id="PF00521">
    <property type="entry name" value="DNA_topoisoIV"/>
    <property type="match status" value="1"/>
</dbReference>
<dbReference type="FunFam" id="1.10.268.10:FF:000001">
    <property type="entry name" value="DNA gyrase subunit A"/>
    <property type="match status" value="1"/>
</dbReference>
<dbReference type="InterPro" id="IPR002205">
    <property type="entry name" value="Topo_IIA_dom_A"/>
</dbReference>
<proteinExistence type="inferred from homology"/>
<dbReference type="SUPFAM" id="SSF56719">
    <property type="entry name" value="Type II DNA topoisomerase"/>
    <property type="match status" value="1"/>
</dbReference>
<sequence length="836" mass="93112">MENITLAQPEPENTDNKKAILSTPITEEMQRAYLDYAMSVIVSRALPDVRDGLKPVQRRIIYAMTEQGMTANARHQKCAAVIGEVLKKYHPHGDVSVYDALARMAQDFTLRYPLIDGQGNFGSVDGDPPAAMRYTECRLSKIAGELVCDIEKETVPFTANYSGDYYEPILLPTKIPNLLLNGASGIAVGMATNIAPHNLGEVVDGLLHLLETAESIEFNKFSSKASIEDILNFIKCPDFPTGGIIYNQKDIIQTYATGRGRIMTRAKVEIEEKDGKYVIAVTELPYQVNKSALIAKVAELVKEKKIDGINDLRDESDISGMRIAIGVRKDTKPQRILNLLYKHTELQKAFNSNMVSLINNEPKLMNLKTMLEEFLRHRQVVITKRTEFLLKKAQEREHILQGLKIALDHIEDVIKTIRQSRDAETAKTALMEKFKLTDIQAQAILDMQLRKLAALERKKIEDELKEIVQAIKNFKEILANQQKVMDIIKAELLEIKRKYAGKRKTKVVKGDIYEPEEEEFIKEEDVVLTLTQTGYIKRLSVETFKKQGRGGKGVRGSELRENDTVEKIIISDTHDKVLFFTNTGKVYSLRSWEIPEASKNAKGTAIVNLLNLGSKELVTAILPTPSTPPIPSALPTLLMVTRRGIAKRVRLSDFENIRSTGILAIKLSSEDSLGWVLQTTGKDEAMLTTAGGMSIRFKEEDVRIMGRAAAGVTGIRLKHGDEVVGCTVVGKKDSAEKMWLLVISEKGSGKKTLLSEYKVQNRGGRGILTYKTGNSVGKVVGAFMANEQSKDLLITSAGGKVIRLAVKEVPALKRHTQGVRLIRLSEKDKVVSFIAI</sequence>
<evidence type="ECO:0000256" key="10">
    <source>
        <dbReference type="PROSITE-ProRule" id="PRU01384"/>
    </source>
</evidence>
<dbReference type="Gene3D" id="1.10.268.10">
    <property type="entry name" value="Topoisomerase, domain 3"/>
    <property type="match status" value="1"/>
</dbReference>
<dbReference type="SUPFAM" id="SSF101904">
    <property type="entry name" value="GyrA/ParC C-terminal domain-like"/>
    <property type="match status" value="1"/>
</dbReference>
<dbReference type="FunFam" id="2.120.10.90:FF:000005">
    <property type="entry name" value="DNA topoisomerase 4 subunit A"/>
    <property type="match status" value="1"/>
</dbReference>
<feature type="domain" description="Topo IIA-type catalytic" evidence="12">
    <location>
        <begin position="46"/>
        <end position="526"/>
    </location>
</feature>
<evidence type="ECO:0000256" key="11">
    <source>
        <dbReference type="SAM" id="Coils"/>
    </source>
</evidence>
<dbReference type="Gene3D" id="3.30.1360.40">
    <property type="match status" value="1"/>
</dbReference>
<dbReference type="GO" id="GO:0005694">
    <property type="term" value="C:chromosome"/>
    <property type="evidence" value="ECO:0007669"/>
    <property type="project" value="InterPro"/>
</dbReference>
<dbReference type="AlphaFoldDB" id="A0A2G9XCG6"/>
<evidence type="ECO:0000256" key="4">
    <source>
        <dbReference type="ARBA" id="ARBA00022840"/>
    </source>
</evidence>
<dbReference type="GO" id="GO:0005737">
    <property type="term" value="C:cytoplasm"/>
    <property type="evidence" value="ECO:0007669"/>
    <property type="project" value="UniProtKB-SubCell"/>
</dbReference>
<dbReference type="InterPro" id="IPR050220">
    <property type="entry name" value="Type_II_DNA_Topoisomerases"/>
</dbReference>
<dbReference type="InterPro" id="IPR035516">
    <property type="entry name" value="Gyrase/topoIV_suA_C"/>
</dbReference>
<dbReference type="InterPro" id="IPR006691">
    <property type="entry name" value="GyrA/parC_rep"/>
</dbReference>
<gene>
    <name evidence="9" type="primary">gyrA</name>
    <name evidence="13" type="ORF">COX53_01275</name>
</gene>
<dbReference type="InterPro" id="IPR005743">
    <property type="entry name" value="GyrA"/>
</dbReference>
<evidence type="ECO:0000256" key="7">
    <source>
        <dbReference type="ARBA" id="ARBA00023235"/>
    </source>
</evidence>
<accession>A0A2G9XCG6</accession>
<evidence type="ECO:0000256" key="6">
    <source>
        <dbReference type="ARBA" id="ARBA00023125"/>
    </source>
</evidence>
<comment type="subunit">
    <text evidence="9">Heterotetramer, composed of two GyrA and two GyrB chains. In the heterotetramer, GyrA contains the active site tyrosine that forms a transient covalent intermediate with DNA, while GyrB binds cofactors and catalyzes ATP hydrolysis.</text>
</comment>
<evidence type="ECO:0000256" key="1">
    <source>
        <dbReference type="ARBA" id="ARBA00000185"/>
    </source>
</evidence>
<dbReference type="Proteomes" id="UP000231388">
    <property type="component" value="Unassembled WGS sequence"/>
</dbReference>